<dbReference type="OrthoDB" id="389719at2"/>
<evidence type="ECO:0008006" key="3">
    <source>
        <dbReference type="Google" id="ProtNLM"/>
    </source>
</evidence>
<dbReference type="KEGG" id="scou:SCORR_v1c04280"/>
<dbReference type="Proteomes" id="UP000203229">
    <property type="component" value="Chromosome"/>
</dbReference>
<organism evidence="1 2">
    <name type="scientific">Spiroplasma corruscae</name>
    <dbReference type="NCBI Taxonomy" id="216934"/>
    <lineage>
        <taxon>Bacteria</taxon>
        <taxon>Bacillati</taxon>
        <taxon>Mycoplasmatota</taxon>
        <taxon>Mollicutes</taxon>
        <taxon>Entomoplasmatales</taxon>
        <taxon>Spiroplasmataceae</taxon>
        <taxon>Spiroplasma</taxon>
    </lineage>
</organism>
<protein>
    <recommendedName>
        <fullName evidence="3">J domain-containing protein</fullName>
    </recommendedName>
</protein>
<reference evidence="1 2" key="1">
    <citation type="submission" date="2017-07" db="EMBL/GenBank/DDBJ databases">
        <title>Complete genome sequence of Spiroplasma corruscae EC-1 (DSM 19793).</title>
        <authorList>
            <person name="Tsai Y.-M."/>
            <person name="Lo W.-S."/>
            <person name="Kuo C.-H."/>
        </authorList>
    </citation>
    <scope>NUCLEOTIDE SEQUENCE [LARGE SCALE GENOMIC DNA]</scope>
    <source>
        <strain evidence="1 2">EC-1</strain>
    </source>
</reference>
<name>A0A222ENZ9_9MOLU</name>
<accession>A0A222ENZ9</accession>
<dbReference type="SUPFAM" id="SSF46565">
    <property type="entry name" value="Chaperone J-domain"/>
    <property type="match status" value="1"/>
</dbReference>
<dbReference type="EMBL" id="CP022535">
    <property type="protein sequence ID" value="ASP28202.1"/>
    <property type="molecule type" value="Genomic_DNA"/>
</dbReference>
<evidence type="ECO:0000313" key="1">
    <source>
        <dbReference type="EMBL" id="ASP28202.1"/>
    </source>
</evidence>
<dbReference type="InterPro" id="IPR036869">
    <property type="entry name" value="J_dom_sf"/>
</dbReference>
<keyword evidence="2" id="KW-1185">Reference proteome</keyword>
<dbReference type="RefSeq" id="WP_094048720.1">
    <property type="nucleotide sequence ID" value="NZ_CP022535.1"/>
</dbReference>
<gene>
    <name evidence="1" type="ORF">SCORR_v1c04280</name>
</gene>
<proteinExistence type="predicted"/>
<evidence type="ECO:0000313" key="2">
    <source>
        <dbReference type="Proteomes" id="UP000203229"/>
    </source>
</evidence>
<sequence>MSESSDKKINKEKRKINKIFRNITKTNVDDYEDVNQDDESVGFLDYDDEIFEKIHFNKYSFINNRIKEEDSNFGYLEYLSNNFYNKTREVYLHYNFLKTIDIKSFKIKLNNHYFSINRFPCLISQDNLKILLNNYKNLDDFTINLIKACVYKFTYFIHKTVTYGINENIVNFNNYIKNKILIKDTIKIVEFYLNDLYINLFNELNNPKVDFKHKYYANYLLNHSFIISNYNHFVKWYKIYLDNFVNRYNINNINNEISSAFSFFKLDDDASYEDFKLRYRSLSKKFHPDSLGVNNEEEILKVNYYKLILESYFKNN</sequence>
<dbReference type="AlphaFoldDB" id="A0A222ENZ9"/>